<organism evidence="3 6">
    <name type="scientific">Phascolarctobacterium faecium</name>
    <dbReference type="NCBI Taxonomy" id="33025"/>
    <lineage>
        <taxon>Bacteria</taxon>
        <taxon>Bacillati</taxon>
        <taxon>Bacillota</taxon>
        <taxon>Negativicutes</taxon>
        <taxon>Acidaminococcales</taxon>
        <taxon>Acidaminococcaceae</taxon>
        <taxon>Phascolarctobacterium</taxon>
    </lineage>
</organism>
<gene>
    <name evidence="3" type="ORF">GMD11_06070</name>
    <name evidence="4" type="ORF">GMD18_05715</name>
</gene>
<evidence type="ECO:0000313" key="5">
    <source>
        <dbReference type="Proteomes" id="UP000443070"/>
    </source>
</evidence>
<protein>
    <submittedName>
        <fullName evidence="3">DUF2939 domain-containing protein</fullName>
    </submittedName>
</protein>
<feature type="compositionally biased region" description="Acidic residues" evidence="1">
    <location>
        <begin position="112"/>
        <end position="122"/>
    </location>
</feature>
<accession>A0A7X2XFN1</accession>
<dbReference type="RefSeq" id="WP_155163893.1">
    <property type="nucleotide sequence ID" value="NZ_CAKVRS010000007.1"/>
</dbReference>
<keyword evidence="5" id="KW-1185">Reference proteome</keyword>
<proteinExistence type="predicted"/>
<dbReference type="EMBL" id="WNBM01000003">
    <property type="protein sequence ID" value="MTT75830.1"/>
    <property type="molecule type" value="Genomic_DNA"/>
</dbReference>
<dbReference type="AlphaFoldDB" id="A0A7X2XFN1"/>
<feature type="region of interest" description="Disordered" evidence="1">
    <location>
        <begin position="105"/>
        <end position="141"/>
    </location>
</feature>
<keyword evidence="2" id="KW-0812">Transmembrane</keyword>
<feature type="transmembrane region" description="Helical" evidence="2">
    <location>
        <begin position="7"/>
        <end position="28"/>
    </location>
</feature>
<evidence type="ECO:0000256" key="1">
    <source>
        <dbReference type="SAM" id="MobiDB-lite"/>
    </source>
</evidence>
<keyword evidence="2" id="KW-1133">Transmembrane helix</keyword>
<dbReference type="Proteomes" id="UP000484547">
    <property type="component" value="Unassembled WGS sequence"/>
</dbReference>
<evidence type="ECO:0000256" key="2">
    <source>
        <dbReference type="SAM" id="Phobius"/>
    </source>
</evidence>
<dbReference type="EMBL" id="WNBW01000003">
    <property type="protein sequence ID" value="MTU03892.1"/>
    <property type="molecule type" value="Genomic_DNA"/>
</dbReference>
<name>A0A7X2XFN1_9FIRM</name>
<sequence length="357" mass="40070">MSENNKKYILITAALIVIGAALYFFYWMRTPQYTFTQIHEAVQQHDLTKFEKHVDLNSLYAHAYDDVVYYAFGDPKEANPFLLGIVQSLKSVVVPIMTEQTKHYVETGSIEDNTEETSDIDDTAPAPTPAPSPKTEGQQLAEQLKERTGFGTMRYEGVESSEQVGKTADVAVKLYDKQLEHNFILHVKMYELDDGSWRLTEITNLKELLKEREQATAAKLKQLNSKVQAELDAAVTAVPGTIAIDSSGGWFPSYTMQNTFTLNNISAKTITGLQGSVEVFDNDGMLLQRCRFNDYLTLAPQGSSSLKKLFSLNQFKPETVRLLRSDLKTVKWQVTISSVSFDDGSQLQLLTQLPKAK</sequence>
<reference evidence="5 6" key="1">
    <citation type="journal article" date="2019" name="Nat. Med.">
        <title>A library of human gut bacterial isolates paired with longitudinal multiomics data enables mechanistic microbiome research.</title>
        <authorList>
            <person name="Poyet M."/>
            <person name="Groussin M."/>
            <person name="Gibbons S.M."/>
            <person name="Avila-Pacheco J."/>
            <person name="Jiang X."/>
            <person name="Kearney S.M."/>
            <person name="Perrotta A.R."/>
            <person name="Berdy B."/>
            <person name="Zhao S."/>
            <person name="Lieberman T.D."/>
            <person name="Swanson P.K."/>
            <person name="Smith M."/>
            <person name="Roesemann S."/>
            <person name="Alexander J.E."/>
            <person name="Rich S.A."/>
            <person name="Livny J."/>
            <person name="Vlamakis H."/>
            <person name="Clish C."/>
            <person name="Bullock K."/>
            <person name="Deik A."/>
            <person name="Scott J."/>
            <person name="Pierce K.A."/>
            <person name="Xavier R.J."/>
            <person name="Alm E.J."/>
        </authorList>
    </citation>
    <scope>NUCLEOTIDE SEQUENCE [LARGE SCALE GENOMIC DNA]</scope>
    <source>
        <strain evidence="3 6">BIOML-A13</strain>
        <strain evidence="4 5">BIOML-A3</strain>
    </source>
</reference>
<dbReference type="Proteomes" id="UP000443070">
    <property type="component" value="Unassembled WGS sequence"/>
</dbReference>
<keyword evidence="2" id="KW-0472">Membrane</keyword>
<dbReference type="OrthoDB" id="1631820at2"/>
<evidence type="ECO:0000313" key="4">
    <source>
        <dbReference type="EMBL" id="MTU03892.1"/>
    </source>
</evidence>
<evidence type="ECO:0000313" key="6">
    <source>
        <dbReference type="Proteomes" id="UP000484547"/>
    </source>
</evidence>
<evidence type="ECO:0000313" key="3">
    <source>
        <dbReference type="EMBL" id="MTT75830.1"/>
    </source>
</evidence>
<comment type="caution">
    <text evidence="3">The sequence shown here is derived from an EMBL/GenBank/DDBJ whole genome shotgun (WGS) entry which is preliminary data.</text>
</comment>